<evidence type="ECO:0000256" key="1">
    <source>
        <dbReference type="ARBA" id="ARBA00009580"/>
    </source>
</evidence>
<dbReference type="InterPro" id="IPR055214">
    <property type="entry name" value="PTP-NADK"/>
</dbReference>
<dbReference type="PROSITE" id="PS00383">
    <property type="entry name" value="TYR_PHOSPHATASE_1"/>
    <property type="match status" value="1"/>
</dbReference>
<comment type="caution">
    <text evidence="3">The sequence shown here is derived from an EMBL/GenBank/DDBJ whole genome shotgun (WGS) entry which is preliminary data.</text>
</comment>
<sequence length="171" mass="19778">MSVDFNEQNELIEHLPNFRVVNEKLSRGGQPSREGFLKLKSFGIKTVVNLREDSQQALEEEKLVQVLGMDYESIPMNPFFKPKDKDIEQFLKLALTRTPIFVHCLHGQDRTGATVCIYRMLVDGFDHESAVQEMHSLGFHREFALLTEIVEEYKHRRLQDVLALDLFSNGL</sequence>
<accession>A0A8J7TMY8</accession>
<dbReference type="InterPro" id="IPR000387">
    <property type="entry name" value="Tyr_Pase_dom"/>
</dbReference>
<reference evidence="3" key="1">
    <citation type="submission" date="2021-02" db="EMBL/GenBank/DDBJ databases">
        <title>Genome-Resolved Metagenomics of a Microbial Community Performing Photosynthetic Biological Nutrient Removal.</title>
        <authorList>
            <person name="Mcdaniel E.A."/>
        </authorList>
    </citation>
    <scope>NUCLEOTIDE SEQUENCE</scope>
    <source>
        <strain evidence="3">UWPOB_OBS1</strain>
    </source>
</reference>
<name>A0A8J7TMY8_9BACT</name>
<dbReference type="PANTHER" id="PTHR31126">
    <property type="entry name" value="TYROSINE-PROTEIN PHOSPHATASE"/>
    <property type="match status" value="1"/>
</dbReference>
<gene>
    <name evidence="3" type="ORF">J0M35_13010</name>
</gene>
<dbReference type="Proteomes" id="UP000664277">
    <property type="component" value="Unassembled WGS sequence"/>
</dbReference>
<dbReference type="SMART" id="SM00404">
    <property type="entry name" value="PTPc_motif"/>
    <property type="match status" value="1"/>
</dbReference>
<protein>
    <submittedName>
        <fullName evidence="3">Tyrosine-protein phosphatase</fullName>
    </submittedName>
</protein>
<organism evidence="3 4">
    <name type="scientific">Candidatus Obscuribacter phosphatis</name>
    <dbReference type="NCBI Taxonomy" id="1906157"/>
    <lineage>
        <taxon>Bacteria</taxon>
        <taxon>Bacillati</taxon>
        <taxon>Candidatus Melainabacteria</taxon>
        <taxon>Candidatus Obscuribacterales</taxon>
        <taxon>Candidatus Obscuribacteraceae</taxon>
        <taxon>Candidatus Obscuribacter</taxon>
    </lineage>
</organism>
<evidence type="ECO:0000313" key="3">
    <source>
        <dbReference type="EMBL" id="MBN8661280.1"/>
    </source>
</evidence>
<dbReference type="PROSITE" id="PS50056">
    <property type="entry name" value="TYR_PHOSPHATASE_2"/>
    <property type="match status" value="1"/>
</dbReference>
<dbReference type="EMBL" id="JAFLCK010000018">
    <property type="protein sequence ID" value="MBN8661280.1"/>
    <property type="molecule type" value="Genomic_DNA"/>
</dbReference>
<proteinExistence type="inferred from homology"/>
<dbReference type="InterPro" id="IPR029021">
    <property type="entry name" value="Prot-tyrosine_phosphatase-like"/>
</dbReference>
<evidence type="ECO:0000259" key="2">
    <source>
        <dbReference type="PROSITE" id="PS50056"/>
    </source>
</evidence>
<dbReference type="Gene3D" id="3.90.190.10">
    <property type="entry name" value="Protein tyrosine phosphatase superfamily"/>
    <property type="match status" value="1"/>
</dbReference>
<dbReference type="PANTHER" id="PTHR31126:SF72">
    <property type="entry name" value="DUAL SPECIFICITY PROTEIN PHOSPHATASE TPBA"/>
    <property type="match status" value="1"/>
</dbReference>
<dbReference type="InterPro" id="IPR016130">
    <property type="entry name" value="Tyr_Pase_AS"/>
</dbReference>
<dbReference type="SUPFAM" id="SSF52799">
    <property type="entry name" value="(Phosphotyrosine protein) phosphatases II"/>
    <property type="match status" value="1"/>
</dbReference>
<dbReference type="Pfam" id="PF22741">
    <property type="entry name" value="PTP-NADK"/>
    <property type="match status" value="1"/>
</dbReference>
<comment type="similarity">
    <text evidence="1">Belongs to the protein-tyrosine phosphatase family.</text>
</comment>
<dbReference type="GO" id="GO:0016791">
    <property type="term" value="F:phosphatase activity"/>
    <property type="evidence" value="ECO:0007669"/>
    <property type="project" value="TreeGrafter"/>
</dbReference>
<dbReference type="AlphaFoldDB" id="A0A8J7TMY8"/>
<evidence type="ECO:0000313" key="4">
    <source>
        <dbReference type="Proteomes" id="UP000664277"/>
    </source>
</evidence>
<dbReference type="InterPro" id="IPR003595">
    <property type="entry name" value="Tyr_Pase_cat"/>
</dbReference>
<feature type="domain" description="Tyrosine specific protein phosphatases" evidence="2">
    <location>
        <begin position="85"/>
        <end position="136"/>
    </location>
</feature>